<dbReference type="InterPro" id="IPR011706">
    <property type="entry name" value="Cu-oxidase_C"/>
</dbReference>
<dbReference type="CDD" id="cd13893">
    <property type="entry name" value="CuRO_3_AAO"/>
    <property type="match status" value="1"/>
</dbReference>
<dbReference type="Pfam" id="PF07732">
    <property type="entry name" value="Cu-oxidase_3"/>
    <property type="match status" value="1"/>
</dbReference>
<comment type="similarity">
    <text evidence="3">Belongs to the multicopper oxidase family.</text>
</comment>
<dbReference type="GO" id="GO:0005507">
    <property type="term" value="F:copper ion binding"/>
    <property type="evidence" value="ECO:0007669"/>
    <property type="project" value="InterPro"/>
</dbReference>
<evidence type="ECO:0000256" key="7">
    <source>
        <dbReference type="ARBA" id="ARBA00023002"/>
    </source>
</evidence>
<organism evidence="13 14">
    <name type="scientific">Acorus gramineus</name>
    <name type="common">Dwarf sweet flag</name>
    <dbReference type="NCBI Taxonomy" id="55184"/>
    <lineage>
        <taxon>Eukaryota</taxon>
        <taxon>Viridiplantae</taxon>
        <taxon>Streptophyta</taxon>
        <taxon>Embryophyta</taxon>
        <taxon>Tracheophyta</taxon>
        <taxon>Spermatophyta</taxon>
        <taxon>Magnoliopsida</taxon>
        <taxon>Liliopsida</taxon>
        <taxon>Acoraceae</taxon>
        <taxon>Acorus</taxon>
    </lineage>
</organism>
<keyword evidence="7" id="KW-0560">Oxidoreductase</keyword>
<dbReference type="EMBL" id="JAUJYN010000002">
    <property type="protein sequence ID" value="KAK1278995.1"/>
    <property type="molecule type" value="Genomic_DNA"/>
</dbReference>
<dbReference type="InterPro" id="IPR011707">
    <property type="entry name" value="Cu-oxidase-like_N"/>
</dbReference>
<comment type="subcellular location">
    <subcellularLocation>
        <location evidence="2">Secreted</location>
    </subcellularLocation>
</comment>
<dbReference type="Gene3D" id="2.60.40.420">
    <property type="entry name" value="Cupredoxins - blue copper proteins"/>
    <property type="match status" value="3"/>
</dbReference>
<dbReference type="InterPro" id="IPR034267">
    <property type="entry name" value="CuRO_3_AAO"/>
</dbReference>
<keyword evidence="9" id="KW-0472">Membrane</keyword>
<evidence type="ECO:0000256" key="2">
    <source>
        <dbReference type="ARBA" id="ARBA00004613"/>
    </source>
</evidence>
<comment type="caution">
    <text evidence="13">The sequence shown here is derived from an EMBL/GenBank/DDBJ whole genome shotgun (WGS) entry which is preliminary data.</text>
</comment>
<evidence type="ECO:0000313" key="13">
    <source>
        <dbReference type="EMBL" id="KAK1278995.1"/>
    </source>
</evidence>
<keyword evidence="8" id="KW-0186">Copper</keyword>
<reference evidence="13" key="2">
    <citation type="submission" date="2023-06" db="EMBL/GenBank/DDBJ databases">
        <authorList>
            <person name="Ma L."/>
            <person name="Liu K.-W."/>
            <person name="Li Z."/>
            <person name="Hsiao Y.-Y."/>
            <person name="Qi Y."/>
            <person name="Fu T."/>
            <person name="Tang G."/>
            <person name="Zhang D."/>
            <person name="Sun W.-H."/>
            <person name="Liu D.-K."/>
            <person name="Li Y."/>
            <person name="Chen G.-Z."/>
            <person name="Liu X.-D."/>
            <person name="Liao X.-Y."/>
            <person name="Jiang Y.-T."/>
            <person name="Yu X."/>
            <person name="Hao Y."/>
            <person name="Huang J."/>
            <person name="Zhao X.-W."/>
            <person name="Ke S."/>
            <person name="Chen Y.-Y."/>
            <person name="Wu W.-L."/>
            <person name="Hsu J.-L."/>
            <person name="Lin Y.-F."/>
            <person name="Huang M.-D."/>
            <person name="Li C.-Y."/>
            <person name="Huang L."/>
            <person name="Wang Z.-W."/>
            <person name="Zhao X."/>
            <person name="Zhong W.-Y."/>
            <person name="Peng D.-H."/>
            <person name="Ahmad S."/>
            <person name="Lan S."/>
            <person name="Zhang J.-S."/>
            <person name="Tsai W.-C."/>
            <person name="Van De Peer Y."/>
            <person name="Liu Z.-J."/>
        </authorList>
    </citation>
    <scope>NUCLEOTIDE SEQUENCE</scope>
    <source>
        <strain evidence="13">SCP</strain>
        <tissue evidence="13">Leaves</tissue>
    </source>
</reference>
<evidence type="ECO:0000313" key="14">
    <source>
        <dbReference type="Proteomes" id="UP001179952"/>
    </source>
</evidence>
<reference evidence="13" key="1">
    <citation type="journal article" date="2023" name="Nat. Commun.">
        <title>Diploid and tetraploid genomes of Acorus and the evolution of monocots.</title>
        <authorList>
            <person name="Ma L."/>
            <person name="Liu K.W."/>
            <person name="Li Z."/>
            <person name="Hsiao Y.Y."/>
            <person name="Qi Y."/>
            <person name="Fu T."/>
            <person name="Tang G.D."/>
            <person name="Zhang D."/>
            <person name="Sun W.H."/>
            <person name="Liu D.K."/>
            <person name="Li Y."/>
            <person name="Chen G.Z."/>
            <person name="Liu X.D."/>
            <person name="Liao X.Y."/>
            <person name="Jiang Y.T."/>
            <person name="Yu X."/>
            <person name="Hao Y."/>
            <person name="Huang J."/>
            <person name="Zhao X.W."/>
            <person name="Ke S."/>
            <person name="Chen Y.Y."/>
            <person name="Wu W.L."/>
            <person name="Hsu J.L."/>
            <person name="Lin Y.F."/>
            <person name="Huang M.D."/>
            <person name="Li C.Y."/>
            <person name="Huang L."/>
            <person name="Wang Z.W."/>
            <person name="Zhao X."/>
            <person name="Zhong W.Y."/>
            <person name="Peng D.H."/>
            <person name="Ahmad S."/>
            <person name="Lan S."/>
            <person name="Zhang J.S."/>
            <person name="Tsai W.C."/>
            <person name="Van de Peer Y."/>
            <person name="Liu Z.J."/>
        </authorList>
    </citation>
    <scope>NUCLEOTIDE SEQUENCE</scope>
    <source>
        <strain evidence="13">SCP</strain>
    </source>
</reference>
<dbReference type="Pfam" id="PF00394">
    <property type="entry name" value="Cu-oxidase"/>
    <property type="match status" value="1"/>
</dbReference>
<evidence type="ECO:0000256" key="4">
    <source>
        <dbReference type="ARBA" id="ARBA00022525"/>
    </source>
</evidence>
<dbReference type="GO" id="GO:0016491">
    <property type="term" value="F:oxidoreductase activity"/>
    <property type="evidence" value="ECO:0007669"/>
    <property type="project" value="UniProtKB-KW"/>
</dbReference>
<evidence type="ECO:0000256" key="1">
    <source>
        <dbReference type="ARBA" id="ARBA00001935"/>
    </source>
</evidence>
<evidence type="ECO:0000259" key="11">
    <source>
        <dbReference type="Pfam" id="PF07731"/>
    </source>
</evidence>
<evidence type="ECO:0000256" key="3">
    <source>
        <dbReference type="ARBA" id="ARBA00010609"/>
    </source>
</evidence>
<name>A0AAV9BQV1_ACOGR</name>
<dbReference type="Pfam" id="PF07731">
    <property type="entry name" value="Cu-oxidase_2"/>
    <property type="match status" value="1"/>
</dbReference>
<sequence>MIADLNLNANNKHPEEVDAKTHHYKWAVRYEFKWPDCYEKLVITIDGKTPGPTIMAQQGDTIVVKLKNELLMENVAVHWHGIRMFGTPWNDGTEGVTQCPIVPGDTFVYRFTLDKQVLFYQSLLIQGRGRFNCSLAEFGGKCNQTNAECFPHVITVVPSKTYRLRIASVTSLSALNFEIEGHNMTIVEADGNYVEPFVVKNLNIYSGETYSVLVKADQDPSRNYWAAIHVVSRNRTTPTGLAIFNYSPNKPLTRPPTAPPTGPPWNDTLSRFNQSLAIKARKGYIVPPPQTSDKSIMLLNTQNKIDGYFRWAVNNVSFLLPATPYLIALKWNMTNAFNQSPAPETYDNYQNYDIHKPAANNSATYGSSIYRFPFNSTVDVVLQNANMIKPNNSETHPWHLHGHDFWVLGYGLGKFDPVSDPMKYNLVDPIRKNTVPLHPYGWTAVRFRADNPGAWAFHCHIESHLFLGMGVVFEEGVEMVSRLPTSILGCGDTKRLRMPVKSGGSSLPAGFIHLFNLIVLLLLFLN</sequence>
<dbReference type="SUPFAM" id="SSF49503">
    <property type="entry name" value="Cupredoxins"/>
    <property type="match status" value="3"/>
</dbReference>
<dbReference type="PANTHER" id="PTHR11709">
    <property type="entry name" value="MULTI-COPPER OXIDASE"/>
    <property type="match status" value="1"/>
</dbReference>
<proteinExistence type="inferred from homology"/>
<evidence type="ECO:0000259" key="10">
    <source>
        <dbReference type="Pfam" id="PF00394"/>
    </source>
</evidence>
<dbReference type="GO" id="GO:0005576">
    <property type="term" value="C:extracellular region"/>
    <property type="evidence" value="ECO:0007669"/>
    <property type="project" value="UniProtKB-SubCell"/>
</dbReference>
<evidence type="ECO:0008006" key="15">
    <source>
        <dbReference type="Google" id="ProtNLM"/>
    </source>
</evidence>
<dbReference type="InterPro" id="IPR008972">
    <property type="entry name" value="Cupredoxin"/>
</dbReference>
<evidence type="ECO:0000256" key="5">
    <source>
        <dbReference type="ARBA" id="ARBA00022723"/>
    </source>
</evidence>
<evidence type="ECO:0000256" key="6">
    <source>
        <dbReference type="ARBA" id="ARBA00022737"/>
    </source>
</evidence>
<keyword evidence="9" id="KW-1133">Transmembrane helix</keyword>
<accession>A0AAV9BQV1</accession>
<comment type="cofactor">
    <cofactor evidence="1">
        <name>Cu cation</name>
        <dbReference type="ChEBI" id="CHEBI:23378"/>
    </cofactor>
</comment>
<keyword evidence="5" id="KW-0479">Metal-binding</keyword>
<keyword evidence="9" id="KW-0812">Transmembrane</keyword>
<feature type="domain" description="Plastocyanin-like" evidence="11">
    <location>
        <begin position="341"/>
        <end position="476"/>
    </location>
</feature>
<dbReference type="AlphaFoldDB" id="A0AAV9BQV1"/>
<keyword evidence="4" id="KW-0964">Secreted</keyword>
<feature type="transmembrane region" description="Helical" evidence="9">
    <location>
        <begin position="507"/>
        <end position="525"/>
    </location>
</feature>
<dbReference type="PANTHER" id="PTHR11709:SF218">
    <property type="entry name" value="L-ASCORBATE OXIDASE"/>
    <property type="match status" value="1"/>
</dbReference>
<evidence type="ECO:0000256" key="8">
    <source>
        <dbReference type="ARBA" id="ARBA00023008"/>
    </source>
</evidence>
<dbReference type="InterPro" id="IPR002355">
    <property type="entry name" value="Cu_oxidase_Cu_BS"/>
</dbReference>
<dbReference type="PROSITE" id="PS00080">
    <property type="entry name" value="MULTICOPPER_OXIDASE2"/>
    <property type="match status" value="1"/>
</dbReference>
<evidence type="ECO:0000259" key="12">
    <source>
        <dbReference type="Pfam" id="PF07732"/>
    </source>
</evidence>
<protein>
    <recommendedName>
        <fullName evidence="15">L-ascorbate oxidase</fullName>
    </recommendedName>
</protein>
<dbReference type="Proteomes" id="UP001179952">
    <property type="component" value="Unassembled WGS sequence"/>
</dbReference>
<feature type="domain" description="Plastocyanin-like" evidence="12">
    <location>
        <begin position="33"/>
        <end position="118"/>
    </location>
</feature>
<evidence type="ECO:0000256" key="9">
    <source>
        <dbReference type="SAM" id="Phobius"/>
    </source>
</evidence>
<dbReference type="InterPro" id="IPR045087">
    <property type="entry name" value="Cu-oxidase_fam"/>
</dbReference>
<keyword evidence="14" id="KW-1185">Reference proteome</keyword>
<gene>
    <name evidence="13" type="ORF">QJS04_geneDACA014464</name>
</gene>
<dbReference type="InterPro" id="IPR001117">
    <property type="entry name" value="Cu-oxidase_2nd"/>
</dbReference>
<feature type="domain" description="Plastocyanin-like" evidence="10">
    <location>
        <begin position="121"/>
        <end position="248"/>
    </location>
</feature>
<keyword evidence="6" id="KW-0677">Repeat</keyword>